<dbReference type="GO" id="GO:0016671">
    <property type="term" value="F:oxidoreductase activity, acting on a sulfur group of donors, disulfide as acceptor"/>
    <property type="evidence" value="ECO:0007669"/>
    <property type="project" value="InterPro"/>
</dbReference>
<dbReference type="Pfam" id="PF03227">
    <property type="entry name" value="GILT"/>
    <property type="match status" value="3"/>
</dbReference>
<evidence type="ECO:0000256" key="2">
    <source>
        <dbReference type="ARBA" id="ARBA00023180"/>
    </source>
</evidence>
<comment type="caution">
    <text evidence="4">The sequence shown here is derived from an EMBL/GenBank/DDBJ whole genome shotgun (WGS) entry which is preliminary data.</text>
</comment>
<protein>
    <recommendedName>
        <fullName evidence="6">Gamma-interferon-inducible lysosomal thiol reductase</fullName>
    </recommendedName>
</protein>
<comment type="similarity">
    <text evidence="1">Belongs to the GILT family.</text>
</comment>
<keyword evidence="2" id="KW-0325">Glycoprotein</keyword>
<dbReference type="PANTHER" id="PTHR13234:SF27">
    <property type="entry name" value="GAMMA INTERFERON INDUCIBLE LYSOSOMAL THIOL REDUCTASE"/>
    <property type="match status" value="1"/>
</dbReference>
<evidence type="ECO:0000256" key="3">
    <source>
        <dbReference type="SAM" id="SignalP"/>
    </source>
</evidence>
<feature type="signal peptide" evidence="3">
    <location>
        <begin position="1"/>
        <end position="30"/>
    </location>
</feature>
<evidence type="ECO:0000313" key="4">
    <source>
        <dbReference type="EMBL" id="KAK3227380.1"/>
    </source>
</evidence>
<dbReference type="AlphaFoldDB" id="A0AAE0EI84"/>
<organism evidence="4 5">
    <name type="scientific">Dipteronia sinensis</name>
    <dbReference type="NCBI Taxonomy" id="43782"/>
    <lineage>
        <taxon>Eukaryota</taxon>
        <taxon>Viridiplantae</taxon>
        <taxon>Streptophyta</taxon>
        <taxon>Embryophyta</taxon>
        <taxon>Tracheophyta</taxon>
        <taxon>Spermatophyta</taxon>
        <taxon>Magnoliopsida</taxon>
        <taxon>eudicotyledons</taxon>
        <taxon>Gunneridae</taxon>
        <taxon>Pentapetalae</taxon>
        <taxon>rosids</taxon>
        <taxon>malvids</taxon>
        <taxon>Sapindales</taxon>
        <taxon>Sapindaceae</taxon>
        <taxon>Hippocastanoideae</taxon>
        <taxon>Acereae</taxon>
        <taxon>Dipteronia</taxon>
    </lineage>
</organism>
<dbReference type="PANTHER" id="PTHR13234">
    <property type="entry name" value="GAMMA-INTERFERON INDUCIBLE LYSOSOMAL THIOL REDUCTASE GILT"/>
    <property type="match status" value="1"/>
</dbReference>
<name>A0AAE0EI84_9ROSI</name>
<evidence type="ECO:0008006" key="6">
    <source>
        <dbReference type="Google" id="ProtNLM"/>
    </source>
</evidence>
<keyword evidence="3" id="KW-0732">Signal</keyword>
<gene>
    <name evidence="4" type="ORF">Dsin_007242</name>
</gene>
<evidence type="ECO:0000313" key="5">
    <source>
        <dbReference type="Proteomes" id="UP001281410"/>
    </source>
</evidence>
<evidence type="ECO:0000256" key="1">
    <source>
        <dbReference type="ARBA" id="ARBA00005679"/>
    </source>
</evidence>
<dbReference type="Proteomes" id="UP001281410">
    <property type="component" value="Unassembled WGS sequence"/>
</dbReference>
<keyword evidence="5" id="KW-1185">Reference proteome</keyword>
<dbReference type="EMBL" id="JANJYJ010000002">
    <property type="protein sequence ID" value="KAK3227380.1"/>
    <property type="molecule type" value="Genomic_DNA"/>
</dbReference>
<reference evidence="4" key="1">
    <citation type="journal article" date="2023" name="Plant J.">
        <title>Genome sequences and population genomics provide insights into the demographic history, inbreeding, and mutation load of two 'living fossil' tree species of Dipteronia.</title>
        <authorList>
            <person name="Feng Y."/>
            <person name="Comes H.P."/>
            <person name="Chen J."/>
            <person name="Zhu S."/>
            <person name="Lu R."/>
            <person name="Zhang X."/>
            <person name="Li P."/>
            <person name="Qiu J."/>
            <person name="Olsen K.M."/>
            <person name="Qiu Y."/>
        </authorList>
    </citation>
    <scope>NUCLEOTIDE SEQUENCE</scope>
    <source>
        <strain evidence="4">NBL</strain>
    </source>
</reference>
<accession>A0AAE0EI84</accession>
<proteinExistence type="inferred from homology"/>
<feature type="chain" id="PRO_5042026736" description="Gamma-interferon-inducible lysosomal thiol reductase" evidence="3">
    <location>
        <begin position="31"/>
        <end position="677"/>
    </location>
</feature>
<dbReference type="InterPro" id="IPR004911">
    <property type="entry name" value="Interferon-induced_GILT"/>
</dbReference>
<sequence>MASCESVYRISITWLFFFFLFLFISSSVAAASYSNFDGNKVSSSPDPQNVNFSIYYETLSPNCSKFIIKNLESVFNNGLISIINLRLVPWGNANISKSTNDSIVCEHGPDECLLNTVQACAINVYNDVNMYLGLISCIEFLAVEGRQMDWKTCFSSLGLPLKPVMDCYNSINGTMLELQYEYETAHLVPPHTLLPWVVVNNQPIRDNYENFTTYVCNAYKGKKVPPSVCKSSLPFAYLCPGCATFISEYLVKVFEKGLIDIVNLRLVPWGNAKLVQPNNTIICQHGEDECYLNTIHACAINAWTDVKTHFDFIRCQDSQTPGESIGDKEKLWRSCCQNLKLSELPIQECYSSGLGKNLVLQYGNETRNLIPPHEYVPWVTVNEKPIGDDMLNYKKHVCDAYKGSHVPEACKELRPPTKTTNTDDDHRKAMSSNSVCYNDEAMNLFDRSRPPKVDLVLYYETLCPACADFITTDLVKIFQTDLYTIVNFRLVPWGNAKVINCTIVCQHGEDECYLNIIDACIIKAWPEVKKHFPFISCIEAENSAMQVKHSKDVEKSWRKCAHYLGFPQEPIDKCYDSGEGIKLSLRYGNETPSHEYVPWITVNKVPLKENYTDYIRYVCNAYKGCPVEACKSKLSSSTLKVTSTNPVCYTEKSRNYSLFVAADDSGTEGTKRPRPPG</sequence>